<feature type="region of interest" description="Disordered" evidence="1">
    <location>
        <begin position="1"/>
        <end position="71"/>
    </location>
</feature>
<gene>
    <name evidence="2" type="ORF">GSTUAT00007957001</name>
</gene>
<keyword evidence="3" id="KW-1185">Reference proteome</keyword>
<reference evidence="2" key="1">
    <citation type="submission" date="2015-10" db="EMBL/GenBank/DDBJ databases">
        <authorList>
            <person name="Regsiter A."/>
            <person name="william w."/>
        </authorList>
    </citation>
    <scope>NUCLEOTIDE SEQUENCE</scope>
    <source>
        <strain evidence="2">Montdore</strain>
    </source>
</reference>
<sequence length="310" mass="33945">MPDKSSKQGTWRGRFKLSTAKGLVPSGASNAPTERRESKKNGNPGALSPQSLPGTPHDSKPGTSGAVGAEDMKGDVQDTLGDAIHEETPSSCVEKQILVNKHGRLSIEDLLVRIDALQEQQAEYLTTIATHSKALDSLEFLAGFIEDRITTMAALSSPYKHQRNRFISIFKRDKLGIATETDLRIIGARDDLVEGGDAVVDAILYTGLGGRRDYTAFQRLYGFQPETVLRIEHPQTITVLNLHAGVLSSKWTTGSEKFYHLFAEFVRTFAEVGDGFEEGFLKGRATETTHAYWAFLGCVDSEVSKVAVRS</sequence>
<evidence type="ECO:0000256" key="1">
    <source>
        <dbReference type="SAM" id="MobiDB-lite"/>
    </source>
</evidence>
<evidence type="ECO:0000313" key="2">
    <source>
        <dbReference type="EMBL" id="CUS07938.1"/>
    </source>
</evidence>
<dbReference type="Proteomes" id="UP001412239">
    <property type="component" value="Unassembled WGS sequence"/>
</dbReference>
<name>A0A292PMV8_9PEZI</name>
<evidence type="ECO:0000313" key="3">
    <source>
        <dbReference type="Proteomes" id="UP001412239"/>
    </source>
</evidence>
<dbReference type="EMBL" id="LN891158">
    <property type="protein sequence ID" value="CUS07938.1"/>
    <property type="molecule type" value="Genomic_DNA"/>
</dbReference>
<proteinExistence type="predicted"/>
<organism evidence="2 3">
    <name type="scientific">Tuber aestivum</name>
    <name type="common">summer truffle</name>
    <dbReference type="NCBI Taxonomy" id="59557"/>
    <lineage>
        <taxon>Eukaryota</taxon>
        <taxon>Fungi</taxon>
        <taxon>Dikarya</taxon>
        <taxon>Ascomycota</taxon>
        <taxon>Pezizomycotina</taxon>
        <taxon>Pezizomycetes</taxon>
        <taxon>Pezizales</taxon>
        <taxon>Tuberaceae</taxon>
        <taxon>Tuber</taxon>
    </lineage>
</organism>
<accession>A0A292PMV8</accession>
<dbReference type="AlphaFoldDB" id="A0A292PMV8"/>
<protein>
    <submittedName>
        <fullName evidence="2">Uncharacterized protein</fullName>
    </submittedName>
</protein>